<comment type="caution">
    <text evidence="12">The sequence shown here is derived from an EMBL/GenBank/DDBJ whole genome shotgun (WGS) entry which is preliminary data.</text>
</comment>
<evidence type="ECO:0000256" key="4">
    <source>
        <dbReference type="ARBA" id="ARBA00022679"/>
    </source>
</evidence>
<dbReference type="GO" id="GO:0004674">
    <property type="term" value="F:protein serine/threonine kinase activity"/>
    <property type="evidence" value="ECO:0007669"/>
    <property type="project" value="UniProtKB-KW"/>
</dbReference>
<gene>
    <name evidence="12" type="primary">EDR1_2</name>
    <name evidence="12" type="ORF">CK203_056188</name>
</gene>
<evidence type="ECO:0000313" key="13">
    <source>
        <dbReference type="Proteomes" id="UP000288805"/>
    </source>
</evidence>
<evidence type="ECO:0000256" key="10">
    <source>
        <dbReference type="ARBA" id="ARBA00048679"/>
    </source>
</evidence>
<dbReference type="Gene3D" id="1.10.510.10">
    <property type="entry name" value="Transferase(Phosphotransferase) domain 1"/>
    <property type="match status" value="1"/>
</dbReference>
<keyword evidence="5" id="KW-0547">Nucleotide-binding</keyword>
<keyword evidence="4" id="KW-0808">Transferase</keyword>
<keyword evidence="6 12" id="KW-0418">Kinase</keyword>
<dbReference type="EMBL" id="QGNW01000469">
    <property type="protein sequence ID" value="RVW70269.1"/>
    <property type="molecule type" value="Genomic_DNA"/>
</dbReference>
<dbReference type="InterPro" id="IPR000719">
    <property type="entry name" value="Prot_kinase_dom"/>
</dbReference>
<evidence type="ECO:0000256" key="7">
    <source>
        <dbReference type="ARBA" id="ARBA00022840"/>
    </source>
</evidence>
<dbReference type="GO" id="GO:0016020">
    <property type="term" value="C:membrane"/>
    <property type="evidence" value="ECO:0007669"/>
    <property type="project" value="UniProtKB-SubCell"/>
</dbReference>
<name>A0A438GDI6_VITVI</name>
<evidence type="ECO:0000256" key="6">
    <source>
        <dbReference type="ARBA" id="ARBA00022777"/>
    </source>
</evidence>
<evidence type="ECO:0000256" key="9">
    <source>
        <dbReference type="ARBA" id="ARBA00047899"/>
    </source>
</evidence>
<comment type="catalytic activity">
    <reaction evidence="9">
        <text>L-threonyl-[protein] + ATP = O-phospho-L-threonyl-[protein] + ADP + H(+)</text>
        <dbReference type="Rhea" id="RHEA:46608"/>
        <dbReference type="Rhea" id="RHEA-COMP:11060"/>
        <dbReference type="Rhea" id="RHEA-COMP:11605"/>
        <dbReference type="ChEBI" id="CHEBI:15378"/>
        <dbReference type="ChEBI" id="CHEBI:30013"/>
        <dbReference type="ChEBI" id="CHEBI:30616"/>
        <dbReference type="ChEBI" id="CHEBI:61977"/>
        <dbReference type="ChEBI" id="CHEBI:456216"/>
        <dbReference type="EC" id="2.7.11.1"/>
    </reaction>
</comment>
<keyword evidence="8" id="KW-0472">Membrane</keyword>
<dbReference type="InterPro" id="IPR001245">
    <property type="entry name" value="Ser-Thr/Tyr_kinase_cat_dom"/>
</dbReference>
<dbReference type="PROSITE" id="PS00108">
    <property type="entry name" value="PROTEIN_KINASE_ST"/>
    <property type="match status" value="1"/>
</dbReference>
<dbReference type="InterPro" id="IPR011009">
    <property type="entry name" value="Kinase-like_dom_sf"/>
</dbReference>
<dbReference type="AlphaFoldDB" id="A0A438GDI6"/>
<keyword evidence="3" id="KW-0723">Serine/threonine-protein kinase</keyword>
<dbReference type="PANTHER" id="PTHR23257">
    <property type="entry name" value="SERINE-THREONINE PROTEIN KINASE"/>
    <property type="match status" value="1"/>
</dbReference>
<dbReference type="InterPro" id="IPR008271">
    <property type="entry name" value="Ser/Thr_kinase_AS"/>
</dbReference>
<dbReference type="PROSITE" id="PS50011">
    <property type="entry name" value="PROTEIN_KINASE_DOM"/>
    <property type="match status" value="1"/>
</dbReference>
<reference evidence="12 13" key="1">
    <citation type="journal article" date="2018" name="PLoS Genet.">
        <title>Population sequencing reveals clonal diversity and ancestral inbreeding in the grapevine cultivar Chardonnay.</title>
        <authorList>
            <person name="Roach M.J."/>
            <person name="Johnson D.L."/>
            <person name="Bohlmann J."/>
            <person name="van Vuuren H.J."/>
            <person name="Jones S.J."/>
            <person name="Pretorius I.S."/>
            <person name="Schmidt S.A."/>
            <person name="Borneman A.R."/>
        </authorList>
    </citation>
    <scope>NUCLEOTIDE SEQUENCE [LARGE SCALE GENOMIC DNA]</scope>
    <source>
        <strain evidence="13">cv. Chardonnay</strain>
        <tissue evidence="12">Leaf</tissue>
    </source>
</reference>
<evidence type="ECO:0000256" key="8">
    <source>
        <dbReference type="ARBA" id="ARBA00023136"/>
    </source>
</evidence>
<evidence type="ECO:0000259" key="11">
    <source>
        <dbReference type="PROSITE" id="PS50011"/>
    </source>
</evidence>
<dbReference type="GO" id="GO:0005524">
    <property type="term" value="F:ATP binding"/>
    <property type="evidence" value="ECO:0007669"/>
    <property type="project" value="UniProtKB-KW"/>
</dbReference>
<dbReference type="FunFam" id="1.10.510.10:FF:000476">
    <property type="entry name" value="PAS domain-containing protein tyrosine kinase family protein"/>
    <property type="match status" value="1"/>
</dbReference>
<organism evidence="12 13">
    <name type="scientific">Vitis vinifera</name>
    <name type="common">Grape</name>
    <dbReference type="NCBI Taxonomy" id="29760"/>
    <lineage>
        <taxon>Eukaryota</taxon>
        <taxon>Viridiplantae</taxon>
        <taxon>Streptophyta</taxon>
        <taxon>Embryophyta</taxon>
        <taxon>Tracheophyta</taxon>
        <taxon>Spermatophyta</taxon>
        <taxon>Magnoliopsida</taxon>
        <taxon>eudicotyledons</taxon>
        <taxon>Gunneridae</taxon>
        <taxon>Pentapetalae</taxon>
        <taxon>rosids</taxon>
        <taxon>Vitales</taxon>
        <taxon>Vitaceae</taxon>
        <taxon>Viteae</taxon>
        <taxon>Vitis</taxon>
    </lineage>
</organism>
<comment type="subcellular location">
    <subcellularLocation>
        <location evidence="1">Membrane</location>
    </subcellularLocation>
</comment>
<evidence type="ECO:0000313" key="12">
    <source>
        <dbReference type="EMBL" id="RVW70269.1"/>
    </source>
</evidence>
<accession>A0A438GDI6</accession>
<evidence type="ECO:0000256" key="5">
    <source>
        <dbReference type="ARBA" id="ARBA00022741"/>
    </source>
</evidence>
<evidence type="ECO:0000256" key="2">
    <source>
        <dbReference type="ARBA" id="ARBA00012513"/>
    </source>
</evidence>
<sequence>MNACIYCAFMFLVEWDDHLFECFWFLRGSLYRILHRPSCQIDEKRRIKMALDVAKGMNCLHTSLPTIVHRDLKSPNLLVDKNWNVKVCDFGLSRLKHNTFLSSKSTAGTPEWMAPEVLRNENSNEKCDVYSFGIILWELATLRLPWSGMNPMQVVGAVGFQNRRLDIPKEVDPLVARIIWECWQTGFFCDVVFQGSELAPIVCTADSSSEALTATGDPSTFGPAKPDSPARDLSKFYTLKCVSFSPSVNKDKLLLCRMKLDCAIKEKENVSKTW</sequence>
<evidence type="ECO:0000256" key="1">
    <source>
        <dbReference type="ARBA" id="ARBA00004370"/>
    </source>
</evidence>
<protein>
    <recommendedName>
        <fullName evidence="2">non-specific serine/threonine protein kinase</fullName>
        <ecNumber evidence="2">2.7.11.1</ecNumber>
    </recommendedName>
</protein>
<dbReference type="Pfam" id="PF07714">
    <property type="entry name" value="PK_Tyr_Ser-Thr"/>
    <property type="match status" value="1"/>
</dbReference>
<dbReference type="EC" id="2.7.11.1" evidence="2"/>
<dbReference type="SUPFAM" id="SSF56112">
    <property type="entry name" value="Protein kinase-like (PK-like)"/>
    <property type="match status" value="1"/>
</dbReference>
<dbReference type="InterPro" id="IPR050167">
    <property type="entry name" value="Ser_Thr_protein_kinase"/>
</dbReference>
<dbReference type="Proteomes" id="UP000288805">
    <property type="component" value="Unassembled WGS sequence"/>
</dbReference>
<keyword evidence="7" id="KW-0067">ATP-binding</keyword>
<dbReference type="SMART" id="SM00220">
    <property type="entry name" value="S_TKc"/>
    <property type="match status" value="1"/>
</dbReference>
<dbReference type="PANTHER" id="PTHR23257:SF813">
    <property type="entry name" value="SERINE_THREONINE-PROTEIN KINASE EDR1"/>
    <property type="match status" value="1"/>
</dbReference>
<evidence type="ECO:0000256" key="3">
    <source>
        <dbReference type="ARBA" id="ARBA00022527"/>
    </source>
</evidence>
<comment type="catalytic activity">
    <reaction evidence="10">
        <text>L-seryl-[protein] + ATP = O-phospho-L-seryl-[protein] + ADP + H(+)</text>
        <dbReference type="Rhea" id="RHEA:17989"/>
        <dbReference type="Rhea" id="RHEA-COMP:9863"/>
        <dbReference type="Rhea" id="RHEA-COMP:11604"/>
        <dbReference type="ChEBI" id="CHEBI:15378"/>
        <dbReference type="ChEBI" id="CHEBI:29999"/>
        <dbReference type="ChEBI" id="CHEBI:30616"/>
        <dbReference type="ChEBI" id="CHEBI:83421"/>
        <dbReference type="ChEBI" id="CHEBI:456216"/>
        <dbReference type="EC" id="2.7.11.1"/>
    </reaction>
</comment>
<feature type="domain" description="Protein kinase" evidence="11">
    <location>
        <begin position="1"/>
        <end position="202"/>
    </location>
</feature>
<proteinExistence type="predicted"/>